<protein>
    <submittedName>
        <fullName evidence="2">Peptidase S16 lon domain protein</fullName>
    </submittedName>
</protein>
<dbReference type="InterPro" id="IPR046336">
    <property type="entry name" value="Lon_prtase_N_sf"/>
</dbReference>
<dbReference type="SUPFAM" id="SSF88697">
    <property type="entry name" value="PUA domain-like"/>
    <property type="match status" value="1"/>
</dbReference>
<dbReference type="RefSeq" id="WP_015330075.1">
    <property type="nucleotide sequence ID" value="NC_020054.1"/>
</dbReference>
<organism evidence="2 3">
    <name type="scientific">Fibrella aestuarina BUZ 2</name>
    <dbReference type="NCBI Taxonomy" id="1166018"/>
    <lineage>
        <taxon>Bacteria</taxon>
        <taxon>Pseudomonadati</taxon>
        <taxon>Bacteroidota</taxon>
        <taxon>Cytophagia</taxon>
        <taxon>Cytophagales</taxon>
        <taxon>Spirosomataceae</taxon>
        <taxon>Fibrella</taxon>
    </lineage>
</organism>
<dbReference type="InterPro" id="IPR015947">
    <property type="entry name" value="PUA-like_sf"/>
</dbReference>
<evidence type="ECO:0000259" key="1">
    <source>
        <dbReference type="PROSITE" id="PS51787"/>
    </source>
</evidence>
<dbReference type="STRING" id="1166018.FAES_0964"/>
<keyword evidence="3" id="KW-1185">Reference proteome</keyword>
<dbReference type="HOGENOM" id="CLU_048359_1_1_10"/>
<evidence type="ECO:0000313" key="3">
    <source>
        <dbReference type="Proteomes" id="UP000011058"/>
    </source>
</evidence>
<dbReference type="InterPro" id="IPR003111">
    <property type="entry name" value="Lon_prtase_N"/>
</dbReference>
<gene>
    <name evidence="2" type="ORF">FAES_0964</name>
</gene>
<dbReference type="Proteomes" id="UP000011058">
    <property type="component" value="Chromosome"/>
</dbReference>
<feature type="domain" description="Lon N-terminal" evidence="1">
    <location>
        <begin position="1"/>
        <end position="188"/>
    </location>
</feature>
<evidence type="ECO:0000313" key="2">
    <source>
        <dbReference type="EMBL" id="CCG98975.1"/>
    </source>
</evidence>
<name>I0K4C2_9BACT</name>
<dbReference type="Pfam" id="PF02190">
    <property type="entry name" value="LON_substr_bdg"/>
    <property type="match status" value="1"/>
</dbReference>
<dbReference type="PANTHER" id="PTHR46732">
    <property type="entry name" value="ATP-DEPENDENT PROTEASE LA (LON) DOMAIN PROTEIN"/>
    <property type="match status" value="1"/>
</dbReference>
<dbReference type="OrthoDB" id="25394at2"/>
<dbReference type="EMBL" id="HE796683">
    <property type="protein sequence ID" value="CCG98975.1"/>
    <property type="molecule type" value="Genomic_DNA"/>
</dbReference>
<sequence>MFLPLFPLSLIVYPGEDLNLHIFEPRYRQLINECLDEEKTFGIPAYVDNKMPGYGTEVHITALHKRYDDGRLDVKTKGIRVFRLVDFQNPVADKLYAGGHVQPVEINPDEELRASGGGQYLTQLLDRLVKLYDLLQIEADYSLTPPDQFSYRIAHKVGLSIEQEYELLTLSTEGERQRFLIRHLDKVIPVVFDMERTKERIRMNGHFKNLDPLNF</sequence>
<dbReference type="AlphaFoldDB" id="I0K4C2"/>
<accession>I0K4C2</accession>
<proteinExistence type="predicted"/>
<dbReference type="SMART" id="SM00464">
    <property type="entry name" value="LON"/>
    <property type="match status" value="1"/>
</dbReference>
<dbReference type="PANTHER" id="PTHR46732:SF8">
    <property type="entry name" value="ATP-DEPENDENT PROTEASE LA (LON) DOMAIN PROTEIN"/>
    <property type="match status" value="1"/>
</dbReference>
<dbReference type="KEGG" id="fae:FAES_0964"/>
<dbReference type="Gene3D" id="2.30.130.40">
    <property type="entry name" value="LON domain-like"/>
    <property type="match status" value="1"/>
</dbReference>
<reference evidence="2 3" key="1">
    <citation type="journal article" date="2012" name="J. Bacteriol.">
        <title>Genome Sequence of Fibrella aestuarina BUZ 2T, a Filamentous Marine Bacterium.</title>
        <authorList>
            <person name="Filippini M."/>
            <person name="Qi W."/>
            <person name="Blom J."/>
            <person name="Goesmann A."/>
            <person name="Smits T.H."/>
            <person name="Bagheri H.C."/>
        </authorList>
    </citation>
    <scope>NUCLEOTIDE SEQUENCE [LARGE SCALE GENOMIC DNA]</scope>
    <source>
        <strain evidence="3">BUZ 2T</strain>
    </source>
</reference>
<dbReference type="eggNOG" id="COG2802">
    <property type="taxonomic scope" value="Bacteria"/>
</dbReference>
<dbReference type="PROSITE" id="PS51787">
    <property type="entry name" value="LON_N"/>
    <property type="match status" value="1"/>
</dbReference>
<dbReference type="PATRIC" id="fig|1166018.3.peg.2682"/>